<dbReference type="Proteomes" id="UP000239649">
    <property type="component" value="Unassembled WGS sequence"/>
</dbReference>
<feature type="compositionally biased region" description="Pro residues" evidence="1">
    <location>
        <begin position="166"/>
        <end position="182"/>
    </location>
</feature>
<evidence type="ECO:0000256" key="1">
    <source>
        <dbReference type="SAM" id="MobiDB-lite"/>
    </source>
</evidence>
<dbReference type="EMBL" id="LHPF02000002">
    <property type="protein sequence ID" value="PSC75830.1"/>
    <property type="molecule type" value="Genomic_DNA"/>
</dbReference>
<dbReference type="OrthoDB" id="10642144at2759"/>
<keyword evidence="3" id="KW-1185">Reference proteome</keyword>
<reference evidence="2 3" key="1">
    <citation type="journal article" date="2018" name="Plant J.">
        <title>Genome sequences of Chlorella sorokiniana UTEX 1602 and Micractinium conductrix SAG 241.80: implications to maltose excretion by a green alga.</title>
        <authorList>
            <person name="Arriola M.B."/>
            <person name="Velmurugan N."/>
            <person name="Zhang Y."/>
            <person name="Plunkett M.H."/>
            <person name="Hondzo H."/>
            <person name="Barney B.M."/>
        </authorList>
    </citation>
    <scope>NUCLEOTIDE SEQUENCE [LARGE SCALE GENOMIC DNA]</scope>
    <source>
        <strain evidence="2 3">SAG 241.80</strain>
    </source>
</reference>
<sequence>MLHGMKTSMVPRAGLSAARVALAVRPLAHCPSPRRASTTTSAAVGDVHSHAADGPQPETLFRPDAAALGAAGAGGGEAEERKEEQLPGFQSMPHPDYQVERPQEQTPPEPDNPLPSSLPSNQPGEGEEAPDRPLEVPLPRREEPGDLPQAPPDIVPSQFPQESPIQPSPPTEVPLSPAPPEFSPGAPSELPDRGGSEISFPRG</sequence>
<proteinExistence type="predicted"/>
<protein>
    <submittedName>
        <fullName evidence="2">Uncharacterized protein</fullName>
    </submittedName>
</protein>
<evidence type="ECO:0000313" key="3">
    <source>
        <dbReference type="Proteomes" id="UP000239649"/>
    </source>
</evidence>
<comment type="caution">
    <text evidence="2">The sequence shown here is derived from an EMBL/GenBank/DDBJ whole genome shotgun (WGS) entry which is preliminary data.</text>
</comment>
<gene>
    <name evidence="2" type="ORF">C2E20_1552</name>
</gene>
<dbReference type="AlphaFoldDB" id="A0A2P6VP29"/>
<name>A0A2P6VP29_9CHLO</name>
<accession>A0A2P6VP29</accession>
<organism evidence="2 3">
    <name type="scientific">Micractinium conductrix</name>
    <dbReference type="NCBI Taxonomy" id="554055"/>
    <lineage>
        <taxon>Eukaryota</taxon>
        <taxon>Viridiplantae</taxon>
        <taxon>Chlorophyta</taxon>
        <taxon>core chlorophytes</taxon>
        <taxon>Trebouxiophyceae</taxon>
        <taxon>Chlorellales</taxon>
        <taxon>Chlorellaceae</taxon>
        <taxon>Chlorella clade</taxon>
        <taxon>Micractinium</taxon>
    </lineage>
</organism>
<feature type="compositionally biased region" description="Low complexity" evidence="1">
    <location>
        <begin position="114"/>
        <end position="123"/>
    </location>
</feature>
<feature type="region of interest" description="Disordered" evidence="1">
    <location>
        <begin position="30"/>
        <end position="203"/>
    </location>
</feature>
<feature type="compositionally biased region" description="Basic and acidic residues" evidence="1">
    <location>
        <begin position="129"/>
        <end position="144"/>
    </location>
</feature>
<evidence type="ECO:0000313" key="2">
    <source>
        <dbReference type="EMBL" id="PSC75830.1"/>
    </source>
</evidence>